<evidence type="ECO:0000256" key="4">
    <source>
        <dbReference type="ARBA" id="ARBA00022857"/>
    </source>
</evidence>
<dbReference type="PANTHER" id="PTHR21089">
    <property type="entry name" value="SHIKIMATE DEHYDROGENASE"/>
    <property type="match status" value="1"/>
</dbReference>
<dbReference type="InterPro" id="IPR022893">
    <property type="entry name" value="Shikimate_DH_fam"/>
</dbReference>
<comment type="catalytic activity">
    <reaction evidence="7 8">
        <text>shikimate + NADP(+) = 3-dehydroshikimate + NADPH + H(+)</text>
        <dbReference type="Rhea" id="RHEA:17737"/>
        <dbReference type="ChEBI" id="CHEBI:15378"/>
        <dbReference type="ChEBI" id="CHEBI:16630"/>
        <dbReference type="ChEBI" id="CHEBI:36208"/>
        <dbReference type="ChEBI" id="CHEBI:57783"/>
        <dbReference type="ChEBI" id="CHEBI:58349"/>
        <dbReference type="EC" id="1.1.1.25"/>
    </reaction>
</comment>
<feature type="binding site" evidence="8">
    <location>
        <begin position="37"/>
        <end position="39"/>
    </location>
    <ligand>
        <name>shikimate</name>
        <dbReference type="ChEBI" id="CHEBI:36208"/>
    </ligand>
</feature>
<keyword evidence="6 8" id="KW-0057">Aromatic amino acid biosynthesis</keyword>
<dbReference type="EC" id="1.1.1.25" evidence="2 8"/>
<dbReference type="InterPro" id="IPR013708">
    <property type="entry name" value="Shikimate_DH-bd_N"/>
</dbReference>
<keyword evidence="12" id="KW-1185">Reference proteome</keyword>
<feature type="binding site" evidence="8">
    <location>
        <position position="109"/>
    </location>
    <ligand>
        <name>shikimate</name>
        <dbReference type="ChEBI" id="CHEBI:36208"/>
    </ligand>
</feature>
<feature type="binding site" evidence="8">
    <location>
        <position position="268"/>
    </location>
    <ligand>
        <name>NADP(+)</name>
        <dbReference type="ChEBI" id="CHEBI:58349"/>
    </ligand>
</feature>
<dbReference type="GO" id="GO:0050661">
    <property type="term" value="F:NADP binding"/>
    <property type="evidence" value="ECO:0007669"/>
    <property type="project" value="InterPro"/>
</dbReference>
<feature type="domain" description="Shikimate dehydrogenase substrate binding N-terminal" evidence="10">
    <location>
        <begin position="29"/>
        <end position="111"/>
    </location>
</feature>
<dbReference type="HAMAP" id="MF_00222">
    <property type="entry name" value="Shikimate_DH_AroE"/>
    <property type="match status" value="1"/>
</dbReference>
<dbReference type="UniPathway" id="UPA00053">
    <property type="reaction ID" value="UER00087"/>
</dbReference>
<feature type="binding site" evidence="8">
    <location>
        <position position="275"/>
    </location>
    <ligand>
        <name>shikimate</name>
        <dbReference type="ChEBI" id="CHEBI:36208"/>
    </ligand>
</feature>
<feature type="active site" description="Proton acceptor" evidence="8">
    <location>
        <position position="88"/>
    </location>
</feature>
<dbReference type="CDD" id="cd01065">
    <property type="entry name" value="NAD_bind_Shikimate_DH"/>
    <property type="match status" value="1"/>
</dbReference>
<feature type="binding site" evidence="8">
    <location>
        <position position="248"/>
    </location>
    <ligand>
        <name>shikimate</name>
        <dbReference type="ChEBI" id="CHEBI:36208"/>
    </ligand>
</feature>
<reference evidence="11 12" key="1">
    <citation type="submission" date="2020-04" db="EMBL/GenBank/DDBJ databases">
        <title>Luteolibacter sp. G-1-1-1 isolated from soil.</title>
        <authorList>
            <person name="Dahal R.H."/>
        </authorList>
    </citation>
    <scope>NUCLEOTIDE SEQUENCE [LARGE SCALE GENOMIC DNA]</scope>
    <source>
        <strain evidence="11 12">G-1-1-1</strain>
    </source>
</reference>
<dbReference type="GO" id="GO:0009073">
    <property type="term" value="P:aromatic amino acid family biosynthetic process"/>
    <property type="evidence" value="ECO:0007669"/>
    <property type="project" value="UniProtKB-KW"/>
</dbReference>
<dbReference type="Gene3D" id="3.40.50.10860">
    <property type="entry name" value="Leucine Dehydrogenase, chain A, domain 1"/>
    <property type="match status" value="1"/>
</dbReference>
<dbReference type="InterPro" id="IPR046346">
    <property type="entry name" value="Aminoacid_DH-like_N_sf"/>
</dbReference>
<evidence type="ECO:0000313" key="11">
    <source>
        <dbReference type="EMBL" id="QJE96128.1"/>
    </source>
</evidence>
<dbReference type="GO" id="GO:0009423">
    <property type="term" value="P:chorismate biosynthetic process"/>
    <property type="evidence" value="ECO:0007669"/>
    <property type="project" value="UniProtKB-UniRule"/>
</dbReference>
<protein>
    <recommendedName>
        <fullName evidence="2 8">Shikimate dehydrogenase (NADP(+))</fullName>
        <shortName evidence="8">SDH</shortName>
        <ecNumber evidence="2 8">1.1.1.25</ecNumber>
    </recommendedName>
</protein>
<keyword evidence="3 8" id="KW-0028">Amino-acid biosynthesis</keyword>
<dbReference type="InterPro" id="IPR011342">
    <property type="entry name" value="Shikimate_DH"/>
</dbReference>
<feature type="binding site" evidence="8">
    <location>
        <position position="246"/>
    </location>
    <ligand>
        <name>NADP(+)</name>
        <dbReference type="ChEBI" id="CHEBI:58349"/>
    </ligand>
</feature>
<feature type="binding site" evidence="8">
    <location>
        <position position="124"/>
    </location>
    <ligand>
        <name>shikimate</name>
        <dbReference type="ChEBI" id="CHEBI:36208"/>
    </ligand>
</feature>
<dbReference type="SUPFAM" id="SSF51735">
    <property type="entry name" value="NAD(P)-binding Rossmann-fold domains"/>
    <property type="match status" value="1"/>
</dbReference>
<comment type="subunit">
    <text evidence="8">Homodimer.</text>
</comment>
<comment type="function">
    <text evidence="8">Involved in the biosynthesis of the chorismate, which leads to the biosynthesis of aromatic amino acids. Catalyzes the reversible NADPH linked reduction of 3-dehydroshikimate (DHSA) to yield shikimate (SA).</text>
</comment>
<dbReference type="GO" id="GO:0019632">
    <property type="term" value="P:shikimate metabolic process"/>
    <property type="evidence" value="ECO:0007669"/>
    <property type="project" value="InterPro"/>
</dbReference>
<keyword evidence="4 8" id="KW-0521">NADP</keyword>
<evidence type="ECO:0000256" key="1">
    <source>
        <dbReference type="ARBA" id="ARBA00004871"/>
    </source>
</evidence>
<comment type="pathway">
    <text evidence="1 8">Metabolic intermediate biosynthesis; chorismate biosynthesis; chorismate from D-erythrose 4-phosphate and phosphoenolpyruvate: step 4/7.</text>
</comment>
<dbReference type="SUPFAM" id="SSF53223">
    <property type="entry name" value="Aminoacid dehydrogenase-like, N-terminal domain"/>
    <property type="match status" value="1"/>
</dbReference>
<dbReference type="InterPro" id="IPR036291">
    <property type="entry name" value="NAD(P)-bd_dom_sf"/>
</dbReference>
<evidence type="ECO:0000313" key="12">
    <source>
        <dbReference type="Proteomes" id="UP000501812"/>
    </source>
</evidence>
<proteinExistence type="inferred from homology"/>
<dbReference type="Proteomes" id="UP000501812">
    <property type="component" value="Chromosome"/>
</dbReference>
<feature type="domain" description="Quinate/shikimate 5-dehydrogenase/glutamyl-tRNA reductase" evidence="9">
    <location>
        <begin position="133"/>
        <end position="190"/>
    </location>
</feature>
<dbReference type="EMBL" id="CP051774">
    <property type="protein sequence ID" value="QJE96128.1"/>
    <property type="molecule type" value="Genomic_DNA"/>
</dbReference>
<sequence>MTEDLHKLDQLSSRDLLDAGQARPAKLAVIGFPVAHSLSPRMHQPALDEAGIDCRYIKLEVDPGCVSMAFDRMRALGFIGCNVTVPHKFEALAACDEIDPGAAEMGAVNTVRFDSDATRGFNTDGYGFEEAVKETLGLSLAGASVLIAGAGGGAGGAIAVHCARQGVARLILANRSLDKIEELASRIHREHGSVEIEARSLLDPGLTKLAVGADLLVNTSSLGLKETDPSPLPVECFAPHHAVYDTIYKPGTAFQKAAMAAGARVGIGKAMLLHQGAMAFRIWFPGSDPVAAMRRGLEGT</sequence>
<comment type="similarity">
    <text evidence="8">Belongs to the shikimate dehydrogenase family.</text>
</comment>
<dbReference type="PANTHER" id="PTHR21089:SF1">
    <property type="entry name" value="BIFUNCTIONAL 3-DEHYDROQUINATE DEHYDRATASE_SHIKIMATE DEHYDROGENASE, CHLOROPLASTIC"/>
    <property type="match status" value="1"/>
</dbReference>
<dbReference type="GO" id="GO:0004764">
    <property type="term" value="F:shikimate 3-dehydrogenase (NADP+) activity"/>
    <property type="evidence" value="ECO:0007669"/>
    <property type="project" value="UniProtKB-UniRule"/>
</dbReference>
<evidence type="ECO:0000256" key="5">
    <source>
        <dbReference type="ARBA" id="ARBA00023002"/>
    </source>
</evidence>
<comment type="caution">
    <text evidence="8">Lacks conserved residue(s) required for the propagation of feature annotation.</text>
</comment>
<gene>
    <name evidence="8 11" type="primary">aroE</name>
    <name evidence="11" type="ORF">HHL09_10135</name>
</gene>
<evidence type="ECO:0000256" key="2">
    <source>
        <dbReference type="ARBA" id="ARBA00012962"/>
    </source>
</evidence>
<accession>A0A858RHZ5</accession>
<evidence type="ECO:0000256" key="3">
    <source>
        <dbReference type="ARBA" id="ARBA00022605"/>
    </source>
</evidence>
<feature type="binding site" evidence="8">
    <location>
        <position position="84"/>
    </location>
    <ligand>
        <name>shikimate</name>
        <dbReference type="ChEBI" id="CHEBI:36208"/>
    </ligand>
</feature>
<evidence type="ECO:0000256" key="8">
    <source>
        <dbReference type="HAMAP-Rule" id="MF_00222"/>
    </source>
</evidence>
<name>A0A858RHZ5_9BACT</name>
<evidence type="ECO:0000259" key="10">
    <source>
        <dbReference type="Pfam" id="PF08501"/>
    </source>
</evidence>
<keyword evidence="5 8" id="KW-0560">Oxidoreductase</keyword>
<dbReference type="Pfam" id="PF01488">
    <property type="entry name" value="Shikimate_DH"/>
    <property type="match status" value="1"/>
</dbReference>
<dbReference type="NCBIfam" id="TIGR00507">
    <property type="entry name" value="aroE"/>
    <property type="match status" value="1"/>
</dbReference>
<evidence type="ECO:0000259" key="9">
    <source>
        <dbReference type="Pfam" id="PF01488"/>
    </source>
</evidence>
<organism evidence="11 12">
    <name type="scientific">Luteolibacter luteus</name>
    <dbReference type="NCBI Taxonomy" id="2728835"/>
    <lineage>
        <taxon>Bacteria</taxon>
        <taxon>Pseudomonadati</taxon>
        <taxon>Verrucomicrobiota</taxon>
        <taxon>Verrucomicrobiia</taxon>
        <taxon>Verrucomicrobiales</taxon>
        <taxon>Verrucomicrobiaceae</taxon>
        <taxon>Luteolibacter</taxon>
    </lineage>
</organism>
<dbReference type="Gene3D" id="3.40.50.720">
    <property type="entry name" value="NAD(P)-binding Rossmann-like Domain"/>
    <property type="match status" value="1"/>
</dbReference>
<evidence type="ECO:0000256" key="6">
    <source>
        <dbReference type="ARBA" id="ARBA00023141"/>
    </source>
</evidence>
<dbReference type="KEGG" id="luo:HHL09_10135"/>
<dbReference type="GO" id="GO:0008652">
    <property type="term" value="P:amino acid biosynthetic process"/>
    <property type="evidence" value="ECO:0007669"/>
    <property type="project" value="UniProtKB-KW"/>
</dbReference>
<evidence type="ECO:0000256" key="7">
    <source>
        <dbReference type="ARBA" id="ARBA00049442"/>
    </source>
</evidence>
<dbReference type="AlphaFoldDB" id="A0A858RHZ5"/>
<dbReference type="RefSeq" id="WP_169454529.1">
    <property type="nucleotide sequence ID" value="NZ_CP051774.1"/>
</dbReference>
<dbReference type="InterPro" id="IPR006151">
    <property type="entry name" value="Shikm_DH/Glu-tRNA_Rdtase"/>
</dbReference>
<dbReference type="Pfam" id="PF08501">
    <property type="entry name" value="Shikimate_dh_N"/>
    <property type="match status" value="1"/>
</dbReference>